<dbReference type="GO" id="GO:0006777">
    <property type="term" value="P:Mo-molybdopterin cofactor biosynthetic process"/>
    <property type="evidence" value="ECO:0007669"/>
    <property type="project" value="UniProtKB-UniRule"/>
</dbReference>
<name>Q098I0_STIAD</name>
<dbReference type="eggNOG" id="COG1526">
    <property type="taxonomic scope" value="Bacteria"/>
</dbReference>
<dbReference type="GO" id="GO:0005737">
    <property type="term" value="C:cytoplasm"/>
    <property type="evidence" value="ECO:0007669"/>
    <property type="project" value="UniProtKB-SubCell"/>
</dbReference>
<dbReference type="GO" id="GO:0016783">
    <property type="term" value="F:sulfurtransferase activity"/>
    <property type="evidence" value="ECO:0007669"/>
    <property type="project" value="InterPro"/>
</dbReference>
<keyword evidence="2 3" id="KW-0501">Molybdenum cofactor biosynthesis</keyword>
<dbReference type="InterPro" id="IPR003786">
    <property type="entry name" value="FdhD"/>
</dbReference>
<dbReference type="PANTHER" id="PTHR30592">
    <property type="entry name" value="FORMATE DEHYDROGENASE"/>
    <property type="match status" value="1"/>
</dbReference>
<evidence type="ECO:0000256" key="2">
    <source>
        <dbReference type="ARBA" id="ARBA00023150"/>
    </source>
</evidence>
<accession>Q098I0</accession>
<comment type="function">
    <text evidence="3">Required for formate dehydrogenase (FDH) activity. Acts as a sulfur carrier protein that transfers sulfur from IscS to the molybdenum cofactor prior to its insertion into FDH.</text>
</comment>
<dbReference type="Proteomes" id="UP000001351">
    <property type="component" value="Chromosome"/>
</dbReference>
<evidence type="ECO:0000313" key="4">
    <source>
        <dbReference type="EMBL" id="ADO68106.1"/>
    </source>
</evidence>
<dbReference type="GO" id="GO:0097163">
    <property type="term" value="F:sulfur carrier activity"/>
    <property type="evidence" value="ECO:0007669"/>
    <property type="project" value="UniProtKB-UniRule"/>
</dbReference>
<dbReference type="SUPFAM" id="SSF53927">
    <property type="entry name" value="Cytidine deaminase-like"/>
    <property type="match status" value="1"/>
</dbReference>
<comment type="subcellular location">
    <subcellularLocation>
        <location evidence="3">Cytoplasm</location>
    </subcellularLocation>
</comment>
<dbReference type="OrthoDB" id="3197277at2"/>
<dbReference type="PATRIC" id="fig|378806.16.peg.7437"/>
<dbReference type="HAMAP" id="MF_00187">
    <property type="entry name" value="FdhD"/>
    <property type="match status" value="1"/>
</dbReference>
<organism evidence="5 7">
    <name type="scientific">Stigmatella aurantiaca (strain DW4/3-1)</name>
    <dbReference type="NCBI Taxonomy" id="378806"/>
    <lineage>
        <taxon>Bacteria</taxon>
        <taxon>Pseudomonadati</taxon>
        <taxon>Myxococcota</taxon>
        <taxon>Myxococcia</taxon>
        <taxon>Myxococcales</taxon>
        <taxon>Cystobacterineae</taxon>
        <taxon>Archangiaceae</taxon>
        <taxon>Stigmatella</taxon>
    </lineage>
</organism>
<dbReference type="NCBIfam" id="TIGR00129">
    <property type="entry name" value="fdhD_narQ"/>
    <property type="match status" value="1"/>
</dbReference>
<gene>
    <name evidence="3 5" type="primary">fdhD</name>
    <name evidence="4" type="ordered locus">STAUR_0297</name>
    <name evidence="5" type="ORF">STIAU_2704</name>
</gene>
<dbReference type="HOGENOM" id="CLU_056887_3_0_7"/>
<feature type="binding site" evidence="3">
    <location>
        <begin position="274"/>
        <end position="279"/>
    </location>
    <ligand>
        <name>Mo-bis(molybdopterin guanine dinucleotide)</name>
        <dbReference type="ChEBI" id="CHEBI:60539"/>
    </ligand>
</feature>
<reference evidence="5 7" key="1">
    <citation type="submission" date="2006-04" db="EMBL/GenBank/DDBJ databases">
        <authorList>
            <person name="Nierman W.C."/>
        </authorList>
    </citation>
    <scope>NUCLEOTIDE SEQUENCE [LARGE SCALE GENOMIC DNA]</scope>
    <source>
        <strain evidence="5 7">DW4/3-1</strain>
    </source>
</reference>
<dbReference type="EMBL" id="CP002271">
    <property type="protein sequence ID" value="ADO68106.1"/>
    <property type="molecule type" value="Genomic_DNA"/>
</dbReference>
<dbReference type="AlphaFoldDB" id="Q098I0"/>
<dbReference type="PIRSF" id="PIRSF015626">
    <property type="entry name" value="FdhD"/>
    <property type="match status" value="1"/>
</dbReference>
<feature type="active site" description="Cysteine persulfide intermediate" evidence="3">
    <location>
        <position position="120"/>
    </location>
</feature>
<dbReference type="InterPro" id="IPR016193">
    <property type="entry name" value="Cytidine_deaminase-like"/>
</dbReference>
<keyword evidence="1 3" id="KW-0963">Cytoplasm</keyword>
<evidence type="ECO:0000256" key="1">
    <source>
        <dbReference type="ARBA" id="ARBA00022490"/>
    </source>
</evidence>
<dbReference type="KEGG" id="sur:STAUR_0297"/>
<evidence type="ECO:0000313" key="5">
    <source>
        <dbReference type="EMBL" id="EAU68116.1"/>
    </source>
</evidence>
<dbReference type="EMBL" id="AAMD01000021">
    <property type="protein sequence ID" value="EAU68116.1"/>
    <property type="molecule type" value="Genomic_DNA"/>
</dbReference>
<dbReference type="RefSeq" id="WP_002612295.1">
    <property type="nucleotide sequence ID" value="NC_014623.1"/>
</dbReference>
<dbReference type="NCBIfam" id="NF001943">
    <property type="entry name" value="PRK00724.1-2"/>
    <property type="match status" value="1"/>
</dbReference>
<protein>
    <recommendedName>
        <fullName evidence="3">Sulfur carrier protein FdhD</fullName>
    </recommendedName>
</protein>
<evidence type="ECO:0000313" key="6">
    <source>
        <dbReference type="Proteomes" id="UP000001351"/>
    </source>
</evidence>
<proteinExistence type="inferred from homology"/>
<keyword evidence="6" id="KW-1185">Reference proteome</keyword>
<sequence length="292" mass="30879">MLIDNKGVAQRKVMRFSSGKALPSELDSVAVEEPLEIRVSGDTVAITMRTPGQDRELAVGFLFSEGIIRSSDDLGGLAHCGHPGEEGWGNIIEVTPAPGLVLDIDKVSAARRGTLTTSACGVCGRRSVEDLMAVCTLVPPGMTLPPKVIARATDRLKEVQLNFARTGGMHAAAALDAKGEMLAAAEDVGRHNAVDKVVGELVLERAMRSARAPTPLLNPSPKDQPWVLVVSGRASFEIVQKAAMAKIPVVASVSAASSLAVDLAERSGITLATFVRNGRFNVYTHPERLGIE</sequence>
<dbReference type="Proteomes" id="UP000032702">
    <property type="component" value="Unassembled WGS sequence"/>
</dbReference>
<dbReference type="PANTHER" id="PTHR30592:SF1">
    <property type="entry name" value="SULFUR CARRIER PROTEIN FDHD"/>
    <property type="match status" value="1"/>
</dbReference>
<evidence type="ECO:0000256" key="3">
    <source>
        <dbReference type="HAMAP-Rule" id="MF_00187"/>
    </source>
</evidence>
<dbReference type="Gene3D" id="3.40.140.10">
    <property type="entry name" value="Cytidine Deaminase, domain 2"/>
    <property type="match status" value="1"/>
</dbReference>
<reference evidence="4 6" key="2">
    <citation type="journal article" date="2011" name="Mol. Biol. Evol.">
        <title>Comparative genomic analysis of fruiting body formation in Myxococcales.</title>
        <authorList>
            <person name="Huntley S."/>
            <person name="Hamann N."/>
            <person name="Wegener-Feldbrugge S."/>
            <person name="Treuner-Lange A."/>
            <person name="Kube M."/>
            <person name="Reinhardt R."/>
            <person name="Klages S."/>
            <person name="Muller R."/>
            <person name="Ronning C.M."/>
            <person name="Nierman W.C."/>
            <person name="Sogaard-Andersen L."/>
        </authorList>
    </citation>
    <scope>NUCLEOTIDE SEQUENCE [LARGE SCALE GENOMIC DNA]</scope>
    <source>
        <strain evidence="4 6">DW4/3-1</strain>
    </source>
</reference>
<dbReference type="Pfam" id="PF02634">
    <property type="entry name" value="FdhD-NarQ"/>
    <property type="match status" value="1"/>
</dbReference>
<evidence type="ECO:0000313" key="7">
    <source>
        <dbReference type="Proteomes" id="UP000032702"/>
    </source>
</evidence>
<dbReference type="Gene3D" id="3.10.20.10">
    <property type="match status" value="1"/>
</dbReference>
<dbReference type="STRING" id="378806.STAUR_0297"/>
<comment type="similarity">
    <text evidence="3">Belongs to the FdhD family.</text>
</comment>